<name>A0A7U7J3X8_9GAMM</name>
<keyword evidence="2" id="KW-1185">Reference proteome</keyword>
<evidence type="ECO:0000313" key="1">
    <source>
        <dbReference type="EMBL" id="CDH45046.1"/>
    </source>
</evidence>
<evidence type="ECO:0000313" key="2">
    <source>
        <dbReference type="Proteomes" id="UP000019184"/>
    </source>
</evidence>
<gene>
    <name evidence="1" type="ORF">BN874_2010010</name>
</gene>
<proteinExistence type="predicted"/>
<comment type="caution">
    <text evidence="1">The sequence shown here is derived from an EMBL/GenBank/DDBJ whole genome shotgun (WGS) entry which is preliminary data.</text>
</comment>
<accession>A0A7U7J3X8</accession>
<reference evidence="1 2" key="1">
    <citation type="journal article" date="2014" name="ISME J.">
        <title>Candidatus Competibacter-lineage genomes retrieved from metagenomes reveal functional metabolic diversity.</title>
        <authorList>
            <person name="McIlroy S.J."/>
            <person name="Albertsen M."/>
            <person name="Andresen E.K."/>
            <person name="Saunders A.M."/>
            <person name="Kristiansen R."/>
            <person name="Stokholm-Bjerregaard M."/>
            <person name="Nielsen K.L."/>
            <person name="Nielsen P.H."/>
        </authorList>
    </citation>
    <scope>NUCLEOTIDE SEQUENCE [LARGE SCALE GENOMIC DNA]</scope>
    <source>
        <strain evidence="1 2">Run_B_J11</strain>
    </source>
</reference>
<organism evidence="1 2">
    <name type="scientific">Candidatus Contendobacter odensis Run_B_J11</name>
    <dbReference type="NCBI Taxonomy" id="1400861"/>
    <lineage>
        <taxon>Bacteria</taxon>
        <taxon>Pseudomonadati</taxon>
        <taxon>Pseudomonadota</taxon>
        <taxon>Gammaproteobacteria</taxon>
        <taxon>Candidatus Competibacteraceae</taxon>
        <taxon>Candidatus Contendibacter</taxon>
    </lineage>
</organism>
<sequence length="34" mass="3737">MTSLTVDDTAQLFKASYKEPIQSKLLLSTLCSCT</sequence>
<dbReference type="EMBL" id="CBTK010000115">
    <property type="protein sequence ID" value="CDH45046.1"/>
    <property type="molecule type" value="Genomic_DNA"/>
</dbReference>
<protein>
    <submittedName>
        <fullName evidence="1">Uncharacterized protein</fullName>
    </submittedName>
</protein>
<dbReference type="Proteomes" id="UP000019184">
    <property type="component" value="Unassembled WGS sequence"/>
</dbReference>
<dbReference type="AlphaFoldDB" id="A0A7U7J3X8"/>